<dbReference type="Pfam" id="PF13439">
    <property type="entry name" value="Glyco_transf_4"/>
    <property type="match status" value="1"/>
</dbReference>
<dbReference type="CDD" id="cd03801">
    <property type="entry name" value="GT4_PimA-like"/>
    <property type="match status" value="1"/>
</dbReference>
<dbReference type="PANTHER" id="PTHR45947">
    <property type="entry name" value="SULFOQUINOVOSYL TRANSFERASE SQD2"/>
    <property type="match status" value="1"/>
</dbReference>
<keyword evidence="3" id="KW-0167">Capsid protein</keyword>
<dbReference type="RefSeq" id="WP_013917257.1">
    <property type="nucleotide sequence ID" value="NC_015690.1"/>
</dbReference>
<name>F8FBD3_PAEMK</name>
<dbReference type="EMBL" id="CP002869">
    <property type="protein sequence ID" value="AEI42100.1"/>
    <property type="molecule type" value="Genomic_DNA"/>
</dbReference>
<dbReference type="KEGG" id="pms:KNP414_03556"/>
<dbReference type="PATRIC" id="fig|1036673.3.peg.3262"/>
<dbReference type="PANTHER" id="PTHR45947:SF3">
    <property type="entry name" value="SULFOQUINOVOSYL TRANSFERASE SQD2"/>
    <property type="match status" value="1"/>
</dbReference>
<dbReference type="HOGENOM" id="CLU_009583_38_2_9"/>
<reference evidence="4" key="1">
    <citation type="submission" date="2011-06" db="EMBL/GenBank/DDBJ databases">
        <title>Complete genome sequence of Paenibacillus mucilaginosus KNP414.</title>
        <authorList>
            <person name="Wang J."/>
            <person name="Hu S."/>
            <person name="Hu X."/>
            <person name="Zhang B."/>
            <person name="Dong D."/>
            <person name="Zhang S."/>
            <person name="Zhao K."/>
            <person name="Wu D."/>
        </authorList>
    </citation>
    <scope>NUCLEOTIDE SEQUENCE [LARGE SCALE GENOMIC DNA]</scope>
    <source>
        <strain evidence="4">KNP414</strain>
    </source>
</reference>
<feature type="domain" description="Glycosyl transferase family 1" evidence="1">
    <location>
        <begin position="184"/>
        <end position="344"/>
    </location>
</feature>
<evidence type="ECO:0000259" key="2">
    <source>
        <dbReference type="Pfam" id="PF13439"/>
    </source>
</evidence>
<dbReference type="AlphaFoldDB" id="F8FBD3"/>
<dbReference type="Gene3D" id="3.40.50.2000">
    <property type="entry name" value="Glycogen Phosphorylase B"/>
    <property type="match status" value="2"/>
</dbReference>
<sequence>MRILIVAPEQLPVPTISGSVEICILAAARQLAKRHQVTVISREGSGLPRRTVEGSLTIERVRTGSPERYLRAVLQAVKGRHYDVIQVDNRPRFIPPFKSQFPGTPVVLFLHSLNFVSKKRIPHRKAAECLAAADRVLVNSTSLRREIVRRFPGASGKIRRITLGVDPARFSPSGRTGKSRTGRRSYTVLYTGRLIRRKGIPVLMRAVRLVARSGPKRVQLLVAGGSGKPAYAAQLKRLARGLGIRARFLGTVPHGRMPGVYAQADCFVCPSQGHEAFGLVNAEAMACGIPVIAAANGGIRELVRHRRTGLLVKAYRRPEGYAAAIRVLMGSPELAGRLAAAGRREVLRRFTWARTARLLSRAYEAVRSKQER</sequence>
<dbReference type="GO" id="GO:0016757">
    <property type="term" value="F:glycosyltransferase activity"/>
    <property type="evidence" value="ECO:0007669"/>
    <property type="project" value="InterPro"/>
</dbReference>
<keyword evidence="3" id="KW-0946">Virion</keyword>
<dbReference type="InterPro" id="IPR001296">
    <property type="entry name" value="Glyco_trans_1"/>
</dbReference>
<dbReference type="Proteomes" id="UP000006620">
    <property type="component" value="Chromosome"/>
</dbReference>
<dbReference type="Pfam" id="PF00534">
    <property type="entry name" value="Glycos_transf_1"/>
    <property type="match status" value="1"/>
</dbReference>
<dbReference type="SUPFAM" id="SSF53756">
    <property type="entry name" value="UDP-Glycosyltransferase/glycogen phosphorylase"/>
    <property type="match status" value="1"/>
</dbReference>
<evidence type="ECO:0000259" key="1">
    <source>
        <dbReference type="Pfam" id="PF00534"/>
    </source>
</evidence>
<reference evidence="3 4" key="2">
    <citation type="journal article" date="2013" name="Genome Announc.">
        <title>Genome Sequence of Growth-Improving Paenibacillus mucilaginosus Strain KNP414.</title>
        <authorList>
            <person name="Lu J.J."/>
            <person name="Wang J.F."/>
            <person name="Hu X.F."/>
        </authorList>
    </citation>
    <scope>NUCLEOTIDE SEQUENCE [LARGE SCALE GENOMIC DNA]</scope>
    <source>
        <strain evidence="3 4">KNP414</strain>
    </source>
</reference>
<evidence type="ECO:0000313" key="4">
    <source>
        <dbReference type="Proteomes" id="UP000006620"/>
    </source>
</evidence>
<dbReference type="InterPro" id="IPR028098">
    <property type="entry name" value="Glyco_trans_4-like_N"/>
</dbReference>
<proteinExistence type="predicted"/>
<protein>
    <submittedName>
        <fullName evidence="3">Spore coat protein</fullName>
    </submittedName>
</protein>
<evidence type="ECO:0000313" key="3">
    <source>
        <dbReference type="EMBL" id="AEI42100.1"/>
    </source>
</evidence>
<gene>
    <name evidence="3" type="ordered locus">KNP414_03556</name>
</gene>
<organism evidence="3 4">
    <name type="scientific">Paenibacillus mucilaginosus (strain KNP414)</name>
    <dbReference type="NCBI Taxonomy" id="1036673"/>
    <lineage>
        <taxon>Bacteria</taxon>
        <taxon>Bacillati</taxon>
        <taxon>Bacillota</taxon>
        <taxon>Bacilli</taxon>
        <taxon>Bacillales</taxon>
        <taxon>Paenibacillaceae</taxon>
        <taxon>Paenibacillus</taxon>
    </lineage>
</organism>
<dbReference type="InterPro" id="IPR050194">
    <property type="entry name" value="Glycosyltransferase_grp1"/>
</dbReference>
<accession>F8FBD3</accession>
<feature type="domain" description="Glycosyltransferase subfamily 4-like N-terminal" evidence="2">
    <location>
        <begin position="20"/>
        <end position="169"/>
    </location>
</feature>